<feature type="transmembrane region" description="Helical" evidence="1">
    <location>
        <begin position="200"/>
        <end position="221"/>
    </location>
</feature>
<feature type="transmembrane region" description="Helical" evidence="1">
    <location>
        <begin position="266"/>
        <end position="290"/>
    </location>
</feature>
<keyword evidence="1" id="KW-1133">Transmembrane helix</keyword>
<keyword evidence="1" id="KW-0812">Transmembrane</keyword>
<comment type="caution">
    <text evidence="2">The sequence shown here is derived from an EMBL/GenBank/DDBJ whole genome shotgun (WGS) entry which is preliminary data.</text>
</comment>
<sequence length="416" mass="48402">MQFQRNIIMMEGLGYPVTDCYKYQYSIHEGLQSQCDFVRLLYAGWMSGCLMMIVYILFNMCRYVFNCTHRDRLTITIQILSLLSLLVRCGEAGLSLALQTYKTRVIFTFIGAVFFSLAVSVYFFAIFDISVMIKYQPMQAAAMSTSEIQKQKFNKCEWKLLYSLWALQLLFMGVGIYNIVWVSQQKVFDNRTFLIEAVLYLFILFIEIAVSTFFIITVKAQRSAIWPSVRSEILTIFIVITVSYIFKILMRLYIYSLNDTNLGDQLVLLQINFFEFMLCDLLPMFLWSFFKTPSDIFRPFICNDIIKKAEFSIFQMREQSITIDQSMEQMNAKVQRLSSSNGQNNMSGVGGSRIRNHTAMFGDTRGTNLKDTHRLIMDEMSQVDEDSMMSSLLQSNVEGIHLRRTTNNNQHMHQNE</sequence>
<feature type="transmembrane region" description="Helical" evidence="1">
    <location>
        <begin position="105"/>
        <end position="127"/>
    </location>
</feature>
<dbReference type="EMBL" id="RRYP01010514">
    <property type="protein sequence ID" value="TNV78332.1"/>
    <property type="molecule type" value="Genomic_DNA"/>
</dbReference>
<gene>
    <name evidence="2" type="ORF">FGO68_gene16879</name>
</gene>
<protein>
    <submittedName>
        <fullName evidence="2">Uncharacterized protein</fullName>
    </submittedName>
</protein>
<name>A0A8J8T131_HALGN</name>
<reference evidence="2" key="1">
    <citation type="submission" date="2019-06" db="EMBL/GenBank/DDBJ databases">
        <authorList>
            <person name="Zheng W."/>
        </authorList>
    </citation>
    <scope>NUCLEOTIDE SEQUENCE</scope>
    <source>
        <strain evidence="2">QDHG01</strain>
    </source>
</reference>
<keyword evidence="1" id="KW-0472">Membrane</keyword>
<dbReference type="Proteomes" id="UP000785679">
    <property type="component" value="Unassembled WGS sequence"/>
</dbReference>
<proteinExistence type="predicted"/>
<keyword evidence="3" id="KW-1185">Reference proteome</keyword>
<organism evidence="2 3">
    <name type="scientific">Halteria grandinella</name>
    <dbReference type="NCBI Taxonomy" id="5974"/>
    <lineage>
        <taxon>Eukaryota</taxon>
        <taxon>Sar</taxon>
        <taxon>Alveolata</taxon>
        <taxon>Ciliophora</taxon>
        <taxon>Intramacronucleata</taxon>
        <taxon>Spirotrichea</taxon>
        <taxon>Stichotrichia</taxon>
        <taxon>Sporadotrichida</taxon>
        <taxon>Halteriidae</taxon>
        <taxon>Halteria</taxon>
    </lineage>
</organism>
<feature type="transmembrane region" description="Helical" evidence="1">
    <location>
        <begin position="40"/>
        <end position="58"/>
    </location>
</feature>
<evidence type="ECO:0000256" key="1">
    <source>
        <dbReference type="SAM" id="Phobius"/>
    </source>
</evidence>
<evidence type="ECO:0000313" key="3">
    <source>
        <dbReference type="Proteomes" id="UP000785679"/>
    </source>
</evidence>
<feature type="transmembrane region" description="Helical" evidence="1">
    <location>
        <begin position="160"/>
        <end position="180"/>
    </location>
</feature>
<feature type="transmembrane region" description="Helical" evidence="1">
    <location>
        <begin position="233"/>
        <end position="254"/>
    </location>
</feature>
<evidence type="ECO:0000313" key="2">
    <source>
        <dbReference type="EMBL" id="TNV78332.1"/>
    </source>
</evidence>
<feature type="transmembrane region" description="Helical" evidence="1">
    <location>
        <begin position="79"/>
        <end position="99"/>
    </location>
</feature>
<dbReference type="AlphaFoldDB" id="A0A8J8T131"/>
<accession>A0A8J8T131</accession>